<dbReference type="EnsemblPlants" id="TraesCS4A02G029200.1">
    <property type="protein sequence ID" value="TraesCS4A02G029200.1"/>
    <property type="gene ID" value="TraesCS4A02G029200"/>
</dbReference>
<protein>
    <submittedName>
        <fullName evidence="2">Uncharacterized protein</fullName>
    </submittedName>
</protein>
<dbReference type="Gramene" id="TraesRN4A0100057500.1">
    <property type="protein sequence ID" value="TraesRN4A0100057500.1"/>
    <property type="gene ID" value="TraesRN4A0100057500"/>
</dbReference>
<dbReference type="OrthoDB" id="734028at2759"/>
<feature type="region of interest" description="Disordered" evidence="1">
    <location>
        <begin position="40"/>
        <end position="74"/>
    </location>
</feature>
<evidence type="ECO:0000313" key="3">
    <source>
        <dbReference type="Proteomes" id="UP000019116"/>
    </source>
</evidence>
<accession>A0A3B6HPM2</accession>
<dbReference type="Gramene" id="TraesCS4A03G0054900.1">
    <property type="protein sequence ID" value="TraesCS4A03G0054900.1.CDS"/>
    <property type="gene ID" value="TraesCS4A03G0054900"/>
</dbReference>
<dbReference type="AlphaFoldDB" id="A0A3B6HPM2"/>
<feature type="compositionally biased region" description="Basic and acidic residues" evidence="1">
    <location>
        <begin position="43"/>
        <end position="61"/>
    </location>
</feature>
<reference evidence="2" key="1">
    <citation type="submission" date="2018-08" db="EMBL/GenBank/DDBJ databases">
        <authorList>
            <person name="Rossello M."/>
        </authorList>
    </citation>
    <scope>NUCLEOTIDE SEQUENCE [LARGE SCALE GENOMIC DNA]</scope>
    <source>
        <strain evidence="2">cv. Chinese Spring</strain>
    </source>
</reference>
<organism evidence="2">
    <name type="scientific">Triticum aestivum</name>
    <name type="common">Wheat</name>
    <dbReference type="NCBI Taxonomy" id="4565"/>
    <lineage>
        <taxon>Eukaryota</taxon>
        <taxon>Viridiplantae</taxon>
        <taxon>Streptophyta</taxon>
        <taxon>Embryophyta</taxon>
        <taxon>Tracheophyta</taxon>
        <taxon>Spermatophyta</taxon>
        <taxon>Magnoliopsida</taxon>
        <taxon>Liliopsida</taxon>
        <taxon>Poales</taxon>
        <taxon>Poaceae</taxon>
        <taxon>BOP clade</taxon>
        <taxon>Pooideae</taxon>
        <taxon>Triticodae</taxon>
        <taxon>Triticeae</taxon>
        <taxon>Triticinae</taxon>
        <taxon>Triticum</taxon>
    </lineage>
</organism>
<dbReference type="Proteomes" id="UP000019116">
    <property type="component" value="Chromosome 4A"/>
</dbReference>
<keyword evidence="3" id="KW-1185">Reference proteome</keyword>
<evidence type="ECO:0000313" key="2">
    <source>
        <dbReference type="EnsemblPlants" id="TraesCS4A02G029200.1"/>
    </source>
</evidence>
<sequence length="96" mass="10998">MEQCRQGKSAKRIHNFGKMIGSEDWRGSRLRTRRLSADCSSCSRDESGSPHVGRGTDRESPRGLSSSMKRSTHNWYRQRESDCLIKTKHCDSPPRC</sequence>
<evidence type="ECO:0000256" key="1">
    <source>
        <dbReference type="SAM" id="MobiDB-lite"/>
    </source>
</evidence>
<name>A0A3B6HPM2_WHEAT</name>
<reference evidence="2" key="2">
    <citation type="submission" date="2018-10" db="UniProtKB">
        <authorList>
            <consortium name="EnsemblPlants"/>
        </authorList>
    </citation>
    <scope>IDENTIFICATION</scope>
</reference>
<feature type="compositionally biased region" description="Polar residues" evidence="1">
    <location>
        <begin position="63"/>
        <end position="74"/>
    </location>
</feature>
<dbReference type="OMA" id="KRSTHNW"/>
<dbReference type="Gramene" id="TraesCS4A02G029200.1">
    <property type="protein sequence ID" value="TraesCS4A02G029200.1"/>
    <property type="gene ID" value="TraesCS4A02G029200"/>
</dbReference>
<proteinExistence type="predicted"/>